<proteinExistence type="predicted"/>
<dbReference type="InterPro" id="IPR043839">
    <property type="entry name" value="PafC_HTH"/>
</dbReference>
<comment type="caution">
    <text evidence="4">The sequence shown here is derived from an EMBL/GenBank/DDBJ whole genome shotgun (WGS) entry which is preliminary data.</text>
</comment>
<gene>
    <name evidence="4" type="ORF">CWC39_08795</name>
</gene>
<dbReference type="PROSITE" id="PS52050">
    <property type="entry name" value="WYL"/>
    <property type="match status" value="1"/>
</dbReference>
<dbReference type="Pfam" id="PF19187">
    <property type="entry name" value="HTH_PafC"/>
    <property type="match status" value="1"/>
</dbReference>
<feature type="compositionally biased region" description="Low complexity" evidence="1">
    <location>
        <begin position="198"/>
        <end position="208"/>
    </location>
</feature>
<organism evidence="4 5">
    <name type="scientific">Corynebacterium heidelbergense</name>
    <dbReference type="NCBI Taxonomy" id="2055947"/>
    <lineage>
        <taxon>Bacteria</taxon>
        <taxon>Bacillati</taxon>
        <taxon>Actinomycetota</taxon>
        <taxon>Actinomycetes</taxon>
        <taxon>Mycobacteriales</taxon>
        <taxon>Corynebacteriaceae</taxon>
        <taxon>Corynebacterium</taxon>
    </lineage>
</organism>
<feature type="region of interest" description="Disordered" evidence="1">
    <location>
        <begin position="181"/>
        <end position="208"/>
    </location>
</feature>
<evidence type="ECO:0000259" key="2">
    <source>
        <dbReference type="Pfam" id="PF13280"/>
    </source>
</evidence>
<sequence length="401" mass="43772">MAGAHRRRLRPHGHRGGPGGCGGRRPCFVAPRPPADCPHRGRGELRMADTTARFLHTWSVLNWFRAHPEGTLMQAAADLGTSVAQIRHELRQLSLCGLPGHYPGSLVEVAIGQTGASVEFTAGLDGAPILTTVEAGVLLLSLQSLRAIAEPAQQASIDSVMGKIHTVLQNSREQVDRHLRGLTSADSGQVASPRTTRRNPTTDTPPAQARNIAALRQAIAQRRTVTGIYHSLSSDRVGQRVLIPDLLSVIDGNTYLFAREVDPSGRVFETHRTFALARLEGVQLGEPGSAPERQEPDVDPDDPFALGSTENWAELSLHRTAAWMLEYFPLFVDEDDREDGSIQTDEEGDIPVYIPDTGEWLDRFVVAYCQELAGVHSAEVAARIHERTSTALAVYETRSWG</sequence>
<dbReference type="InterPro" id="IPR026881">
    <property type="entry name" value="WYL_dom"/>
</dbReference>
<dbReference type="Pfam" id="PF13280">
    <property type="entry name" value="WYL"/>
    <property type="match status" value="1"/>
</dbReference>
<evidence type="ECO:0000259" key="3">
    <source>
        <dbReference type="Pfam" id="PF19187"/>
    </source>
</evidence>
<feature type="domain" description="WYL" evidence="2">
    <location>
        <begin position="211"/>
        <end position="283"/>
    </location>
</feature>
<accession>A0A364V9U4</accession>
<reference evidence="4 5" key="1">
    <citation type="journal article" date="2018" name="Syst. Appl. Microbiol.">
        <title>Corynebacterium heidelbergense sp. nov., isolated from the preen glands of Egyptian geese (Alopochen aegyptiacus).</title>
        <authorList>
            <person name="Braun M.S."/>
            <person name="Wang E."/>
            <person name="Zimmermann S."/>
            <person name="Wink M."/>
        </authorList>
    </citation>
    <scope>NUCLEOTIDE SEQUENCE [LARGE SCALE GENOMIC DNA]</scope>
    <source>
        <strain evidence="4 5">DSM 104638</strain>
    </source>
</reference>
<feature type="compositionally biased region" description="Basic residues" evidence="1">
    <location>
        <begin position="1"/>
        <end position="15"/>
    </location>
</feature>
<name>A0A364V9U4_9CORY</name>
<feature type="domain" description="PafC HTH" evidence="3">
    <location>
        <begin position="56"/>
        <end position="165"/>
    </location>
</feature>
<evidence type="ECO:0000313" key="4">
    <source>
        <dbReference type="EMBL" id="RAV33384.1"/>
    </source>
</evidence>
<dbReference type="Proteomes" id="UP000251047">
    <property type="component" value="Unassembled WGS sequence"/>
</dbReference>
<feature type="region of interest" description="Disordered" evidence="1">
    <location>
        <begin position="1"/>
        <end position="25"/>
    </location>
</feature>
<protein>
    <submittedName>
        <fullName evidence="4">WYL domain-containing protein</fullName>
    </submittedName>
</protein>
<evidence type="ECO:0000256" key="1">
    <source>
        <dbReference type="SAM" id="MobiDB-lite"/>
    </source>
</evidence>
<dbReference type="OrthoDB" id="5174471at2"/>
<dbReference type="EMBL" id="PHQP01000081">
    <property type="protein sequence ID" value="RAV33384.1"/>
    <property type="molecule type" value="Genomic_DNA"/>
</dbReference>
<evidence type="ECO:0000313" key="5">
    <source>
        <dbReference type="Proteomes" id="UP000251047"/>
    </source>
</evidence>
<dbReference type="AlphaFoldDB" id="A0A364V9U4"/>